<organism evidence="1 2">
    <name type="scientific">Acaulospora colombiana</name>
    <dbReference type="NCBI Taxonomy" id="27376"/>
    <lineage>
        <taxon>Eukaryota</taxon>
        <taxon>Fungi</taxon>
        <taxon>Fungi incertae sedis</taxon>
        <taxon>Mucoromycota</taxon>
        <taxon>Glomeromycotina</taxon>
        <taxon>Glomeromycetes</taxon>
        <taxon>Diversisporales</taxon>
        <taxon>Acaulosporaceae</taxon>
        <taxon>Acaulospora</taxon>
    </lineage>
</organism>
<sequence>MSLREIISGDRIFPINPAPESSVKIGRNASLSILQAHIKEQPTFLDYISGGAEIQLSVAIDFTASNGNPHDPRSLHYINGFRQNDYQRAISSVGKILESYDSDKLFPVYGFGGKFNGNLSHAHPLNNNYRNPEVTGVDDMDSTIRAIIKASLLPLSIVIVGVGNADFTNMKILDADNEPLVQKLSPYSEPVKMKRDIVQFVAMRDFELRSSHYLLPKAVLEEIPDQFMSYMELHGKTPRPPIRRTTAELEKNKNLRTVNRGDAEDLEFDEPPPEYSA</sequence>
<dbReference type="Proteomes" id="UP000789525">
    <property type="component" value="Unassembled WGS sequence"/>
</dbReference>
<reference evidence="1" key="1">
    <citation type="submission" date="2021-06" db="EMBL/GenBank/DDBJ databases">
        <authorList>
            <person name="Kallberg Y."/>
            <person name="Tangrot J."/>
            <person name="Rosling A."/>
        </authorList>
    </citation>
    <scope>NUCLEOTIDE SEQUENCE</scope>
    <source>
        <strain evidence="1">CL356</strain>
    </source>
</reference>
<comment type="caution">
    <text evidence="1">The sequence shown here is derived from an EMBL/GenBank/DDBJ whole genome shotgun (WGS) entry which is preliminary data.</text>
</comment>
<gene>
    <name evidence="1" type="ORF">ACOLOM_LOCUS1948</name>
</gene>
<protein>
    <submittedName>
        <fullName evidence="1">12441_t:CDS:1</fullName>
    </submittedName>
</protein>
<dbReference type="EMBL" id="CAJVPT010002366">
    <property type="protein sequence ID" value="CAG8479914.1"/>
    <property type="molecule type" value="Genomic_DNA"/>
</dbReference>
<keyword evidence="2" id="KW-1185">Reference proteome</keyword>
<evidence type="ECO:0000313" key="1">
    <source>
        <dbReference type="EMBL" id="CAG8479914.1"/>
    </source>
</evidence>
<proteinExistence type="predicted"/>
<evidence type="ECO:0000313" key="2">
    <source>
        <dbReference type="Proteomes" id="UP000789525"/>
    </source>
</evidence>
<name>A0ACA9KL94_9GLOM</name>
<accession>A0ACA9KL94</accession>